<protein>
    <recommendedName>
        <fullName evidence="7">Hemerythrin-like domain-containing protein</fullName>
    </recommendedName>
</protein>
<keyword evidence="3" id="KW-0408">Iron</keyword>
<dbReference type="Gene3D" id="1.20.120.50">
    <property type="entry name" value="Hemerythrin-like"/>
    <property type="match status" value="1"/>
</dbReference>
<reference evidence="5 6" key="1">
    <citation type="submission" date="2018-07" db="EMBL/GenBank/DDBJ databases">
        <title>The complete nuclear genome of the prasinophyte Chloropicon primus (CCMP1205).</title>
        <authorList>
            <person name="Pombert J.-F."/>
            <person name="Otis C."/>
            <person name="Turmel M."/>
            <person name="Lemieux C."/>
        </authorList>
    </citation>
    <scope>NUCLEOTIDE SEQUENCE [LARGE SCALE GENOMIC DNA]</scope>
    <source>
        <strain evidence="5 6">CCMP1205</strain>
    </source>
</reference>
<dbReference type="EMBL" id="CP031036">
    <property type="protein sequence ID" value="QDZ19455.1"/>
    <property type="molecule type" value="Genomic_DNA"/>
</dbReference>
<organism evidence="5 6">
    <name type="scientific">Chloropicon primus</name>
    <dbReference type="NCBI Taxonomy" id="1764295"/>
    <lineage>
        <taxon>Eukaryota</taxon>
        <taxon>Viridiplantae</taxon>
        <taxon>Chlorophyta</taxon>
        <taxon>Chloropicophyceae</taxon>
        <taxon>Chloropicales</taxon>
        <taxon>Chloropicaceae</taxon>
        <taxon>Chloropicon</taxon>
    </lineage>
</organism>
<proteinExistence type="inferred from homology"/>
<accession>A0A5B8MIG8</accession>
<gene>
    <name evidence="5" type="ORF">A3770_03p19730</name>
    <name evidence="4" type="ORF">CPRI1469_LOCUS1925</name>
</gene>
<keyword evidence="6" id="KW-1185">Reference proteome</keyword>
<dbReference type="OrthoDB" id="568338at2759"/>
<evidence type="ECO:0008006" key="7">
    <source>
        <dbReference type="Google" id="ProtNLM"/>
    </source>
</evidence>
<evidence type="ECO:0000256" key="1">
    <source>
        <dbReference type="ARBA" id="ARBA00010587"/>
    </source>
</evidence>
<evidence type="ECO:0000313" key="6">
    <source>
        <dbReference type="Proteomes" id="UP000316726"/>
    </source>
</evidence>
<evidence type="ECO:0000313" key="5">
    <source>
        <dbReference type="EMBL" id="QDZ19455.1"/>
    </source>
</evidence>
<dbReference type="AlphaFoldDB" id="A0A5B8MIG8"/>
<evidence type="ECO:0000256" key="2">
    <source>
        <dbReference type="ARBA" id="ARBA00022723"/>
    </source>
</evidence>
<evidence type="ECO:0000256" key="3">
    <source>
        <dbReference type="ARBA" id="ARBA00023004"/>
    </source>
</evidence>
<keyword evidence="2" id="KW-0479">Metal-binding</keyword>
<dbReference type="SUPFAM" id="SSF47188">
    <property type="entry name" value="Hemerythrin-like"/>
    <property type="match status" value="1"/>
</dbReference>
<comment type="similarity">
    <text evidence="1">Belongs to the hemerythrin family.</text>
</comment>
<evidence type="ECO:0000313" key="4">
    <source>
        <dbReference type="EMBL" id="CAD9713076.1"/>
    </source>
</evidence>
<dbReference type="EMBL" id="HBHL01003097">
    <property type="protein sequence ID" value="CAD9713076.1"/>
    <property type="molecule type" value="Transcribed_RNA"/>
</dbReference>
<sequence length="284" mass="31224">MQMRKWSETYEKDQVCFVCVCVDGRPVEVAREFQQGYFEGSTVKNAYIDDYDDFPKFPTQLGCQGFVVIDAKGHFATLRSPSLNKVGHAAFQYVEAVLDQLIASPETNLGGEEERKEEEEAGGAKAVFVRNACSEAPQELDGEGCPSFELPSVGHEGMDAEHGELEDLMRAAAESRSAADIRSLLKSFAFHAKEEEELMSRSGFGSDGGVKLRMFSAISSHAEDHANIVEALEALIASADDEDLVGQTEVWAVCRRIVEHAVNFDSKYAGKLVEAKKRKQEAVA</sequence>
<dbReference type="Proteomes" id="UP000316726">
    <property type="component" value="Chromosome 3"/>
</dbReference>
<reference evidence="4" key="2">
    <citation type="submission" date="2021-01" db="EMBL/GenBank/DDBJ databases">
        <authorList>
            <person name="Corre E."/>
            <person name="Pelletier E."/>
            <person name="Niang G."/>
            <person name="Scheremetjew M."/>
            <person name="Finn R."/>
            <person name="Kale V."/>
            <person name="Holt S."/>
            <person name="Cochrane G."/>
            <person name="Meng A."/>
            <person name="Brown T."/>
            <person name="Cohen L."/>
        </authorList>
    </citation>
    <scope>NUCLEOTIDE SEQUENCE</scope>
    <source>
        <strain evidence="4">CCMP1205</strain>
    </source>
</reference>
<dbReference type="GO" id="GO:0046872">
    <property type="term" value="F:metal ion binding"/>
    <property type="evidence" value="ECO:0007669"/>
    <property type="project" value="UniProtKB-KW"/>
</dbReference>
<name>A0A5B8MIG8_9CHLO</name>
<dbReference type="InterPro" id="IPR035938">
    <property type="entry name" value="Hemerythrin-like_sf"/>
</dbReference>